<dbReference type="PROSITE" id="PS50181">
    <property type="entry name" value="FBOX"/>
    <property type="match status" value="1"/>
</dbReference>
<dbReference type="AlphaFoldDB" id="A0A1I7T2T3"/>
<accession>A0A1I7T2T3</accession>
<dbReference type="eggNOG" id="ENOG502TJTM">
    <property type="taxonomic scope" value="Eukaryota"/>
</dbReference>
<evidence type="ECO:0000313" key="3">
    <source>
        <dbReference type="WBParaSite" id="Csp11.Scaffold482.g1876.t1"/>
    </source>
</evidence>
<protein>
    <submittedName>
        <fullName evidence="3">F-box domain-containing protein</fullName>
    </submittedName>
</protein>
<evidence type="ECO:0000259" key="1">
    <source>
        <dbReference type="PROSITE" id="PS50181"/>
    </source>
</evidence>
<dbReference type="Pfam" id="PF01827">
    <property type="entry name" value="FTH"/>
    <property type="match status" value="1"/>
</dbReference>
<feature type="domain" description="F-box" evidence="1">
    <location>
        <begin position="4"/>
        <end position="59"/>
    </location>
</feature>
<evidence type="ECO:0000313" key="2">
    <source>
        <dbReference type="Proteomes" id="UP000095282"/>
    </source>
</evidence>
<organism evidence="2 3">
    <name type="scientific">Caenorhabditis tropicalis</name>
    <dbReference type="NCBI Taxonomy" id="1561998"/>
    <lineage>
        <taxon>Eukaryota</taxon>
        <taxon>Metazoa</taxon>
        <taxon>Ecdysozoa</taxon>
        <taxon>Nematoda</taxon>
        <taxon>Chromadorea</taxon>
        <taxon>Rhabditida</taxon>
        <taxon>Rhabditina</taxon>
        <taxon>Rhabditomorpha</taxon>
        <taxon>Rhabditoidea</taxon>
        <taxon>Rhabditidae</taxon>
        <taxon>Peloderinae</taxon>
        <taxon>Caenorhabditis</taxon>
    </lineage>
</organism>
<dbReference type="PANTHER" id="PTHR23015">
    <property type="entry name" value="UNCHARACTERIZED C.ELEGANS PROTEIN"/>
    <property type="match status" value="1"/>
</dbReference>
<dbReference type="SMART" id="SM00256">
    <property type="entry name" value="FBOX"/>
    <property type="match status" value="1"/>
</dbReference>
<dbReference type="InterPro" id="IPR002900">
    <property type="entry name" value="DUF38/FTH_CAE_spp"/>
</dbReference>
<keyword evidence="2" id="KW-1185">Reference proteome</keyword>
<proteinExistence type="predicted"/>
<dbReference type="InterPro" id="IPR040161">
    <property type="entry name" value="FB224"/>
</dbReference>
<dbReference type="PANTHER" id="PTHR23015:SF4">
    <property type="entry name" value="DUF38 DOMAIN-CONTAINING PROTEIN-RELATED"/>
    <property type="match status" value="1"/>
</dbReference>
<sequence>MGAKFSIIDVPEEVTKSVLEHCDIFEILSLRKTCHDIRNVIEDMKPRRVVASNIIFDETRVLFNLFLTNTNCPMHYPDGNFIGVVYEKEGDGCSVRRQRMSFEQNPIVKRFETLDFITAACNDFETVLQTATLKSFNINLQTDLPEGVVQRLQTLLNSKPVEYFATTIEKPEQVMTILPFIIASEVLNIRNPHLEIMDINGDELISLVQWKRAKRFGTDRIRLEIPIRALLHLEKCDLYFKTITSEMLALLKNEFLKIPHLNHFQVQFDSFPDQDSLDFGPPLITSCPSGTKKNWIFSIPETDQFLSINIYSVMVNLIRIEGCHAKEKTSPKYNKAVDFYDEILFEE</sequence>
<dbReference type="Proteomes" id="UP000095282">
    <property type="component" value="Unplaced"/>
</dbReference>
<reference evidence="3" key="1">
    <citation type="submission" date="2016-11" db="UniProtKB">
        <authorList>
            <consortium name="WormBaseParasite"/>
        </authorList>
    </citation>
    <scope>IDENTIFICATION</scope>
</reference>
<dbReference type="InterPro" id="IPR001810">
    <property type="entry name" value="F-box_dom"/>
</dbReference>
<dbReference type="WBParaSite" id="Csp11.Scaffold482.g1876.t1">
    <property type="protein sequence ID" value="Csp11.Scaffold482.g1876.t1"/>
    <property type="gene ID" value="Csp11.Scaffold482.g1876"/>
</dbReference>
<name>A0A1I7T2T3_9PELO</name>
<dbReference type="Pfam" id="PF00646">
    <property type="entry name" value="F-box"/>
    <property type="match status" value="1"/>
</dbReference>
<dbReference type="GO" id="GO:0045087">
    <property type="term" value="P:innate immune response"/>
    <property type="evidence" value="ECO:0007669"/>
    <property type="project" value="TreeGrafter"/>
</dbReference>